<dbReference type="EMBL" id="CP162511">
    <property type="protein sequence ID" value="XDI06482.1"/>
    <property type="molecule type" value="Genomic_DNA"/>
</dbReference>
<dbReference type="SUPFAM" id="SSF52980">
    <property type="entry name" value="Restriction endonuclease-like"/>
    <property type="match status" value="1"/>
</dbReference>
<reference evidence="1" key="1">
    <citation type="submission" date="2024-05" db="EMBL/GenBank/DDBJ databases">
        <title>Herbiconiux sp. A18JL235.</title>
        <authorList>
            <person name="Zhang G."/>
        </authorList>
    </citation>
    <scope>NUCLEOTIDE SEQUENCE</scope>
    <source>
        <strain evidence="1">A18JL235</strain>
    </source>
</reference>
<accession>A0AB39BK85</accession>
<proteinExistence type="predicted"/>
<sequence length="310" mass="34677">MTPSLGAQQFPDRPFTVAEARDHGVSRKRLGARDLAAPFWGVRMKNEGDAATRSDPDTTPGRCRAFALRMPEHAVFSHVTAAELHGLPLPRALRNLASLDVTVPEAERAIDAKDIRGHCHRLDPNDVEVLAGLRVTTAARTWCDLAAVLDQAELVAVGDRILLHDKPRATRDELTRAVEAHGRRWGARPLRAVLPRLSDRAESPRESRLRVMIVDAGFPEPYVNPEIPCTCGSTHRIDLAYPALHIGIEYDGDHHRTDQRQWRKDVARIRHLEALGWSMARVTASDLDSPAALFRSLRDKIDERIRSLTR</sequence>
<evidence type="ECO:0000313" key="1">
    <source>
        <dbReference type="EMBL" id="XDI06482.1"/>
    </source>
</evidence>
<organism evidence="1">
    <name type="scientific">Herbiconiux sp. A18JL235</name>
    <dbReference type="NCBI Taxonomy" id="3152363"/>
    <lineage>
        <taxon>Bacteria</taxon>
        <taxon>Bacillati</taxon>
        <taxon>Actinomycetota</taxon>
        <taxon>Actinomycetes</taxon>
        <taxon>Micrococcales</taxon>
        <taxon>Microbacteriaceae</taxon>
        <taxon>Herbiconiux</taxon>
    </lineage>
</organism>
<dbReference type="InterPro" id="IPR011335">
    <property type="entry name" value="Restrct_endonuc-II-like"/>
</dbReference>
<evidence type="ECO:0008006" key="2">
    <source>
        <dbReference type="Google" id="ProtNLM"/>
    </source>
</evidence>
<dbReference type="Gene3D" id="3.40.960.10">
    <property type="entry name" value="VSR Endonuclease"/>
    <property type="match status" value="1"/>
</dbReference>
<protein>
    <recommendedName>
        <fullName evidence="2">DUF559 domain-containing protein</fullName>
    </recommendedName>
</protein>
<gene>
    <name evidence="1" type="ORF">ABFY20_05140</name>
</gene>
<dbReference type="RefSeq" id="WP_368498863.1">
    <property type="nucleotide sequence ID" value="NZ_CP162511.1"/>
</dbReference>
<name>A0AB39BK85_9MICO</name>
<dbReference type="AlphaFoldDB" id="A0AB39BK85"/>